<organism evidence="8 9">
    <name type="scientific">Dryococelus australis</name>
    <dbReference type="NCBI Taxonomy" id="614101"/>
    <lineage>
        <taxon>Eukaryota</taxon>
        <taxon>Metazoa</taxon>
        <taxon>Ecdysozoa</taxon>
        <taxon>Arthropoda</taxon>
        <taxon>Hexapoda</taxon>
        <taxon>Insecta</taxon>
        <taxon>Pterygota</taxon>
        <taxon>Neoptera</taxon>
        <taxon>Polyneoptera</taxon>
        <taxon>Phasmatodea</taxon>
        <taxon>Verophasmatodea</taxon>
        <taxon>Anareolatae</taxon>
        <taxon>Phasmatidae</taxon>
        <taxon>Eurycanthinae</taxon>
        <taxon>Dryococelus</taxon>
    </lineage>
</organism>
<sequence length="338" mass="37415">MQLAREEELQMNVASQEVFAFPSEEELKQPANLSEVQQRIKDVVMVLSDLSRLRENGRSRSEYMDLLKASVCEYYGYNQFLMGRLMELFPVSELLEFLEASEVQRPLTIRANSLKTRRRDLAQALINRGVNLDPLGKWTKVGLVVYSSTVPVGATPEYLAGHYILQGASSLLPVMALAPQEKERVLDLCCAPGGKASHIAAVMKNTGVLFANDANKDRVKAVVGNFHRLGVVNSVICSYDGRQFPTQTVLLTVVSHVDDPEFDDDFKKLDEMNVGFNVYASCDQEVATCGIQSVEALCVAKQTVKDCSGEESDSKSAAQTETVRTFSEAHTARETFKA</sequence>
<dbReference type="PANTHER" id="PTHR22807">
    <property type="entry name" value="NOP2 YEAST -RELATED NOL1/NOP2/FMU SUN DOMAIN-CONTAINING"/>
    <property type="match status" value="1"/>
</dbReference>
<feature type="binding site" evidence="5">
    <location>
        <position position="258"/>
    </location>
    <ligand>
        <name>S-adenosyl-L-methionine</name>
        <dbReference type="ChEBI" id="CHEBI:59789"/>
    </ligand>
</feature>
<dbReference type="InterPro" id="IPR023267">
    <property type="entry name" value="RCMT"/>
</dbReference>
<feature type="binding site" evidence="5">
    <location>
        <position position="213"/>
    </location>
    <ligand>
        <name>S-adenosyl-L-methionine</name>
        <dbReference type="ChEBI" id="CHEBI:59789"/>
    </ligand>
</feature>
<evidence type="ECO:0000256" key="6">
    <source>
        <dbReference type="SAM" id="MobiDB-lite"/>
    </source>
</evidence>
<feature type="compositionally biased region" description="Polar residues" evidence="6">
    <location>
        <begin position="315"/>
        <end position="325"/>
    </location>
</feature>
<dbReference type="SUPFAM" id="SSF53335">
    <property type="entry name" value="S-adenosyl-L-methionine-dependent methyltransferases"/>
    <property type="match status" value="1"/>
</dbReference>
<evidence type="ECO:0000256" key="4">
    <source>
        <dbReference type="ARBA" id="ARBA00022884"/>
    </source>
</evidence>
<dbReference type="Pfam" id="PF22458">
    <property type="entry name" value="RsmF-B_ferredox"/>
    <property type="match status" value="1"/>
</dbReference>
<evidence type="ECO:0000256" key="2">
    <source>
        <dbReference type="ARBA" id="ARBA00022679"/>
    </source>
</evidence>
<comment type="similarity">
    <text evidence="5">Belongs to the class I-like SAM-binding methyltransferase superfamily. RsmB/NOP family.</text>
</comment>
<keyword evidence="2 5" id="KW-0808">Transferase</keyword>
<dbReference type="Pfam" id="PF01189">
    <property type="entry name" value="Methyltr_RsmB-F"/>
    <property type="match status" value="1"/>
</dbReference>
<dbReference type="PROSITE" id="PS51686">
    <property type="entry name" value="SAM_MT_RSMB_NOP"/>
    <property type="match status" value="1"/>
</dbReference>
<dbReference type="Proteomes" id="UP001159363">
    <property type="component" value="Chromosome 6"/>
</dbReference>
<dbReference type="InterPro" id="IPR049560">
    <property type="entry name" value="MeTrfase_RsmB-F_NOP2_cat"/>
</dbReference>
<accession>A0ABQ9H2D7</accession>
<evidence type="ECO:0000256" key="1">
    <source>
        <dbReference type="ARBA" id="ARBA00022603"/>
    </source>
</evidence>
<dbReference type="InterPro" id="IPR001678">
    <property type="entry name" value="MeTrfase_RsmB-F_NOP2_dom"/>
</dbReference>
<feature type="region of interest" description="Disordered" evidence="6">
    <location>
        <begin position="309"/>
        <end position="338"/>
    </location>
</feature>
<evidence type="ECO:0000313" key="9">
    <source>
        <dbReference type="Proteomes" id="UP001159363"/>
    </source>
</evidence>
<dbReference type="Gene3D" id="3.40.50.150">
    <property type="entry name" value="Vaccinia Virus protein VP39"/>
    <property type="match status" value="1"/>
</dbReference>
<dbReference type="PRINTS" id="PR02012">
    <property type="entry name" value="RCMTNOP2"/>
</dbReference>
<evidence type="ECO:0000313" key="8">
    <source>
        <dbReference type="EMBL" id="KAJ8878346.1"/>
    </source>
</evidence>
<evidence type="ECO:0000256" key="5">
    <source>
        <dbReference type="PROSITE-ProRule" id="PRU01023"/>
    </source>
</evidence>
<feature type="binding site" evidence="5">
    <location>
        <begin position="189"/>
        <end position="195"/>
    </location>
    <ligand>
        <name>S-adenosyl-L-methionine</name>
        <dbReference type="ChEBI" id="CHEBI:59789"/>
    </ligand>
</feature>
<proteinExistence type="inferred from homology"/>
<keyword evidence="4 5" id="KW-0694">RNA-binding</keyword>
<protein>
    <recommendedName>
        <fullName evidence="7">SAM-dependent MTase RsmB/NOP-type domain-containing protein</fullName>
    </recommendedName>
</protein>
<evidence type="ECO:0000259" key="7">
    <source>
        <dbReference type="PROSITE" id="PS51686"/>
    </source>
</evidence>
<dbReference type="EMBL" id="JARBHB010000007">
    <property type="protein sequence ID" value="KAJ8878346.1"/>
    <property type="molecule type" value="Genomic_DNA"/>
</dbReference>
<dbReference type="InterPro" id="IPR029063">
    <property type="entry name" value="SAM-dependent_MTases_sf"/>
</dbReference>
<name>A0ABQ9H2D7_9NEOP</name>
<evidence type="ECO:0000256" key="3">
    <source>
        <dbReference type="ARBA" id="ARBA00022691"/>
    </source>
</evidence>
<keyword evidence="1 5" id="KW-0489">Methyltransferase</keyword>
<gene>
    <name evidence="8" type="ORF">PR048_018923</name>
</gene>
<comment type="caution">
    <text evidence="8">The sequence shown here is derived from an EMBL/GenBank/DDBJ whole genome shotgun (WGS) entry which is preliminary data.</text>
</comment>
<dbReference type="Gene3D" id="3.30.70.1170">
    <property type="entry name" value="Sun protein, domain 3"/>
    <property type="match status" value="1"/>
</dbReference>
<comment type="caution">
    <text evidence="5">Lacks conserved residue(s) required for the propagation of feature annotation.</text>
</comment>
<reference evidence="8 9" key="1">
    <citation type="submission" date="2023-02" db="EMBL/GenBank/DDBJ databases">
        <title>LHISI_Scaffold_Assembly.</title>
        <authorList>
            <person name="Stuart O.P."/>
            <person name="Cleave R."/>
            <person name="Magrath M.J.L."/>
            <person name="Mikheyev A.S."/>
        </authorList>
    </citation>
    <scope>NUCLEOTIDE SEQUENCE [LARGE SCALE GENOMIC DNA]</scope>
    <source>
        <strain evidence="8">Daus_M_001</strain>
        <tissue evidence="8">Leg muscle</tissue>
    </source>
</reference>
<dbReference type="PANTHER" id="PTHR22807:SF30">
    <property type="entry name" value="28S RRNA (CYTOSINE(4447)-C(5))-METHYLTRANSFERASE-RELATED"/>
    <property type="match status" value="1"/>
</dbReference>
<feature type="domain" description="SAM-dependent MTase RsmB/NOP-type" evidence="7">
    <location>
        <begin position="97"/>
        <end position="338"/>
    </location>
</feature>
<dbReference type="InterPro" id="IPR023273">
    <property type="entry name" value="RCMT_NOP2"/>
</dbReference>
<keyword evidence="9" id="KW-1185">Reference proteome</keyword>
<feature type="binding site" evidence="5">
    <location>
        <position position="240"/>
    </location>
    <ligand>
        <name>S-adenosyl-L-methionine</name>
        <dbReference type="ChEBI" id="CHEBI:59789"/>
    </ligand>
</feature>
<dbReference type="InterPro" id="IPR054728">
    <property type="entry name" value="RsmB-like_ferredoxin"/>
</dbReference>
<keyword evidence="3 5" id="KW-0949">S-adenosyl-L-methionine</keyword>